<keyword evidence="5" id="KW-0677">Repeat</keyword>
<dbReference type="InterPro" id="IPR013151">
    <property type="entry name" value="Immunoglobulin_dom"/>
</dbReference>
<dbReference type="AlphaFoldDB" id="A0A1U7U5G3"/>
<dbReference type="GO" id="GO:0007166">
    <property type="term" value="P:cell surface receptor signaling pathway"/>
    <property type="evidence" value="ECO:0007669"/>
    <property type="project" value="TreeGrafter"/>
</dbReference>
<dbReference type="InterPro" id="IPR050488">
    <property type="entry name" value="Ig_Fc_receptor"/>
</dbReference>
<organism evidence="15 16">
    <name type="scientific">Carlito syrichta</name>
    <name type="common">Philippine tarsier</name>
    <name type="synonym">Tarsius syrichta</name>
    <dbReference type="NCBI Taxonomy" id="1868482"/>
    <lineage>
        <taxon>Eukaryota</taxon>
        <taxon>Metazoa</taxon>
        <taxon>Chordata</taxon>
        <taxon>Craniata</taxon>
        <taxon>Vertebrata</taxon>
        <taxon>Euteleostomi</taxon>
        <taxon>Mammalia</taxon>
        <taxon>Eutheria</taxon>
        <taxon>Euarchontoglires</taxon>
        <taxon>Primates</taxon>
        <taxon>Haplorrhini</taxon>
        <taxon>Tarsiiformes</taxon>
        <taxon>Tarsiidae</taxon>
        <taxon>Carlito</taxon>
    </lineage>
</organism>
<keyword evidence="8" id="KW-1015">Disulfide bond</keyword>
<evidence type="ECO:0000313" key="15">
    <source>
        <dbReference type="Proteomes" id="UP000189704"/>
    </source>
</evidence>
<keyword evidence="10" id="KW-0325">Glycoprotein</keyword>
<dbReference type="KEGG" id="csyr:103265255"/>
<dbReference type="SUPFAM" id="SSF48726">
    <property type="entry name" value="Immunoglobulin"/>
    <property type="match status" value="4"/>
</dbReference>
<keyword evidence="4 13" id="KW-0732">Signal</keyword>
<evidence type="ECO:0000259" key="14">
    <source>
        <dbReference type="PROSITE" id="PS50835"/>
    </source>
</evidence>
<evidence type="ECO:0000256" key="12">
    <source>
        <dbReference type="SAM" id="Phobius"/>
    </source>
</evidence>
<evidence type="ECO:0000256" key="7">
    <source>
        <dbReference type="ARBA" id="ARBA00023136"/>
    </source>
</evidence>
<feature type="chain" id="PRO_5013273495" evidence="13">
    <location>
        <begin position="16"/>
        <end position="509"/>
    </location>
</feature>
<evidence type="ECO:0000256" key="6">
    <source>
        <dbReference type="ARBA" id="ARBA00022989"/>
    </source>
</evidence>
<dbReference type="InterPro" id="IPR007110">
    <property type="entry name" value="Ig-like_dom"/>
</dbReference>
<name>A0A1U7U5G3_CARSF</name>
<dbReference type="PROSITE" id="PS50835">
    <property type="entry name" value="IG_LIKE"/>
    <property type="match status" value="4"/>
</dbReference>
<dbReference type="PANTHER" id="PTHR11481:SF101">
    <property type="entry name" value="FC RECEPTOR-LIKE PROTEIN 2"/>
    <property type="match status" value="1"/>
</dbReference>
<dbReference type="PANTHER" id="PTHR11481">
    <property type="entry name" value="IMMUNOGLOBULIN FC RECEPTOR"/>
    <property type="match status" value="1"/>
</dbReference>
<dbReference type="STRING" id="1868482.ENSTSYP00000003727"/>
<evidence type="ECO:0000256" key="11">
    <source>
        <dbReference type="ARBA" id="ARBA00023319"/>
    </source>
</evidence>
<comment type="subcellular location">
    <subcellularLocation>
        <location evidence="1">Cell membrane</location>
        <topology evidence="1">Single-pass type I membrane protein</topology>
    </subcellularLocation>
</comment>
<keyword evidence="15" id="KW-1185">Reference proteome</keyword>
<evidence type="ECO:0000256" key="1">
    <source>
        <dbReference type="ARBA" id="ARBA00004251"/>
    </source>
</evidence>
<dbReference type="GO" id="GO:0009897">
    <property type="term" value="C:external side of plasma membrane"/>
    <property type="evidence" value="ECO:0007669"/>
    <property type="project" value="TreeGrafter"/>
</dbReference>
<dbReference type="GO" id="GO:0035591">
    <property type="term" value="F:signaling adaptor activity"/>
    <property type="evidence" value="ECO:0007669"/>
    <property type="project" value="Ensembl"/>
</dbReference>
<dbReference type="Proteomes" id="UP000189704">
    <property type="component" value="Unplaced"/>
</dbReference>
<keyword evidence="9" id="KW-0675">Receptor</keyword>
<dbReference type="InterPro" id="IPR013783">
    <property type="entry name" value="Ig-like_fold"/>
</dbReference>
<dbReference type="SMART" id="SM00409">
    <property type="entry name" value="IG"/>
    <property type="match status" value="4"/>
</dbReference>
<feature type="signal peptide" evidence="13">
    <location>
        <begin position="1"/>
        <end position="15"/>
    </location>
</feature>
<dbReference type="Gene3D" id="2.60.40.10">
    <property type="entry name" value="Immunoglobulins"/>
    <property type="match status" value="4"/>
</dbReference>
<dbReference type="SMART" id="SM00408">
    <property type="entry name" value="IGc2"/>
    <property type="match status" value="4"/>
</dbReference>
<dbReference type="InterPro" id="IPR003598">
    <property type="entry name" value="Ig_sub2"/>
</dbReference>
<evidence type="ECO:0000256" key="2">
    <source>
        <dbReference type="ARBA" id="ARBA00022475"/>
    </source>
</evidence>
<evidence type="ECO:0000256" key="9">
    <source>
        <dbReference type="ARBA" id="ARBA00023170"/>
    </source>
</evidence>
<dbReference type="OrthoDB" id="10012075at2759"/>
<dbReference type="InterPro" id="IPR003599">
    <property type="entry name" value="Ig_sub"/>
</dbReference>
<evidence type="ECO:0000256" key="3">
    <source>
        <dbReference type="ARBA" id="ARBA00022692"/>
    </source>
</evidence>
<evidence type="ECO:0000256" key="8">
    <source>
        <dbReference type="ARBA" id="ARBA00023157"/>
    </source>
</evidence>
<keyword evidence="7 12" id="KW-0472">Membrane</keyword>
<gene>
    <name evidence="16" type="primary">LOC103265255</name>
</gene>
<evidence type="ECO:0000256" key="4">
    <source>
        <dbReference type="ARBA" id="ARBA00022729"/>
    </source>
</evidence>
<dbReference type="GO" id="GO:0004888">
    <property type="term" value="F:transmembrane signaling receptor activity"/>
    <property type="evidence" value="ECO:0007669"/>
    <property type="project" value="TreeGrafter"/>
</dbReference>
<dbReference type="FunFam" id="2.60.40.10:FF:001308">
    <property type="entry name" value="Fc receptor like 4"/>
    <property type="match status" value="1"/>
</dbReference>
<dbReference type="GO" id="GO:0019903">
    <property type="term" value="F:protein phosphatase binding"/>
    <property type="evidence" value="ECO:0007669"/>
    <property type="project" value="Ensembl"/>
</dbReference>
<protein>
    <submittedName>
        <fullName evidence="16">Fc receptor-like protein 2</fullName>
    </submittedName>
</protein>
<evidence type="ECO:0000313" key="16">
    <source>
        <dbReference type="RefSeq" id="XP_008061141.1"/>
    </source>
</evidence>
<dbReference type="FunFam" id="2.60.40.10:FF:000592">
    <property type="entry name" value="Fc receptor like 1"/>
    <property type="match status" value="1"/>
</dbReference>
<feature type="domain" description="Ig-like" evidence="14">
    <location>
        <begin position="300"/>
        <end position="387"/>
    </location>
</feature>
<dbReference type="InterPro" id="IPR036179">
    <property type="entry name" value="Ig-like_dom_sf"/>
</dbReference>
<keyword evidence="3 12" id="KW-0812">Transmembrane</keyword>
<dbReference type="Pfam" id="PF00047">
    <property type="entry name" value="ig"/>
    <property type="match status" value="1"/>
</dbReference>
<proteinExistence type="predicted"/>
<keyword evidence="11" id="KW-0393">Immunoglobulin domain</keyword>
<feature type="domain" description="Ig-like" evidence="14">
    <location>
        <begin position="19"/>
        <end position="103"/>
    </location>
</feature>
<evidence type="ECO:0000256" key="10">
    <source>
        <dbReference type="ARBA" id="ARBA00023180"/>
    </source>
</evidence>
<dbReference type="FunFam" id="2.60.40.10:FF:000357">
    <property type="entry name" value="Fc receptor like 1"/>
    <property type="match status" value="1"/>
</dbReference>
<dbReference type="RefSeq" id="XP_008061141.1">
    <property type="nucleotide sequence ID" value="XM_008062950.1"/>
</dbReference>
<reference evidence="16" key="1">
    <citation type="submission" date="2025-08" db="UniProtKB">
        <authorList>
            <consortium name="RefSeq"/>
        </authorList>
    </citation>
    <scope>IDENTIFICATION</scope>
</reference>
<keyword evidence="2" id="KW-1003">Cell membrane</keyword>
<feature type="domain" description="Ig-like" evidence="14">
    <location>
        <begin position="201"/>
        <end position="292"/>
    </location>
</feature>
<dbReference type="GeneID" id="103265255"/>
<sequence>MLLWLLLVIFALVSEQRDSRTLLAPSSVYEGDSITLTCYGENLKIKTVTYYKDTKKLNLSKGVLRFSIPRAVLSDSGNYYCTVTEKRLWWWTKTSKTVKIKVQELFQHPVLTASSFQPTEGVPVTLTCETRLSPQRSNIQLQFCFFRDSHALGSGWSSSPELQIPAIWSEDAGYYWCEAETVTNKVRKQSFQSQIHVQRVPISNVSLETRAPGGQVIEGGELVLLCSVAEGTGNITFSWHREVTGTSLGKKTQRSLSAELEIPVVKESDAGEYYCRADNGHNPIQSEVMNIPVKIPVSCPILTLRAPKAQAVVGDVVELHCESLRGSPPILYRFYHKNITLGNSSAPSGGGTSFNLFLTAELSGNYSCEADNGLEVQRSEAVPLSISGSGGYRRDLVTARALGGLFGVLGFIGAAFLFYCWSHKISGESSATNAPRGASSPNLQEFTHSSPLPAMEELQPVYVNVDSVGVDVVYSQVWSNEQPGDSANTGRTFLENKDFQVIYSSVKKS</sequence>
<accession>A0A1U7U5G3</accession>
<dbReference type="OMA" id="HNQFIYS"/>
<evidence type="ECO:0000256" key="5">
    <source>
        <dbReference type="ARBA" id="ARBA00022737"/>
    </source>
</evidence>
<feature type="domain" description="Ig-like" evidence="14">
    <location>
        <begin position="109"/>
        <end position="187"/>
    </location>
</feature>
<feature type="transmembrane region" description="Helical" evidence="12">
    <location>
        <begin position="401"/>
        <end position="421"/>
    </location>
</feature>
<dbReference type="GO" id="GO:0006955">
    <property type="term" value="P:immune response"/>
    <property type="evidence" value="ECO:0007669"/>
    <property type="project" value="TreeGrafter"/>
</dbReference>
<evidence type="ECO:0000256" key="13">
    <source>
        <dbReference type="SAM" id="SignalP"/>
    </source>
</evidence>
<keyword evidence="6 12" id="KW-1133">Transmembrane helix</keyword>
<dbReference type="Pfam" id="PF13895">
    <property type="entry name" value="Ig_2"/>
    <property type="match status" value="2"/>
</dbReference>